<dbReference type="AlphaFoldDB" id="A0AAV9XR05"/>
<dbReference type="SUPFAM" id="SSF53335">
    <property type="entry name" value="S-adenosyl-L-methionine-dependent methyltransferases"/>
    <property type="match status" value="1"/>
</dbReference>
<feature type="region of interest" description="Disordered" evidence="3">
    <location>
        <begin position="363"/>
        <end position="391"/>
    </location>
</feature>
<evidence type="ECO:0008006" key="6">
    <source>
        <dbReference type="Google" id="ProtNLM"/>
    </source>
</evidence>
<dbReference type="EMBL" id="JAVHJO010000003">
    <property type="protein sequence ID" value="KAK6542208.1"/>
    <property type="molecule type" value="Genomic_DNA"/>
</dbReference>
<dbReference type="GO" id="GO:0008168">
    <property type="term" value="F:methyltransferase activity"/>
    <property type="evidence" value="ECO:0007669"/>
    <property type="project" value="UniProtKB-KW"/>
</dbReference>
<reference evidence="4 5" key="1">
    <citation type="submission" date="2019-10" db="EMBL/GenBank/DDBJ databases">
        <authorList>
            <person name="Palmer J.M."/>
        </authorList>
    </citation>
    <scope>NUCLEOTIDE SEQUENCE [LARGE SCALE GENOMIC DNA]</scope>
    <source>
        <strain evidence="4 5">TWF694</strain>
    </source>
</reference>
<proteinExistence type="predicted"/>
<evidence type="ECO:0000256" key="2">
    <source>
        <dbReference type="ARBA" id="ARBA00022679"/>
    </source>
</evidence>
<gene>
    <name evidence="4" type="ORF">TWF694_007967</name>
</gene>
<dbReference type="PANTHER" id="PTHR13090:SF1">
    <property type="entry name" value="ARGININE-HYDROXYLASE NDUFAF5, MITOCHONDRIAL"/>
    <property type="match status" value="1"/>
</dbReference>
<dbReference type="Gene3D" id="3.40.50.150">
    <property type="entry name" value="Vaccinia Virus protein VP39"/>
    <property type="match status" value="1"/>
</dbReference>
<name>A0AAV9XR05_9PEZI</name>
<dbReference type="Pfam" id="PF13489">
    <property type="entry name" value="Methyltransf_23"/>
    <property type="match status" value="1"/>
</dbReference>
<keyword evidence="5" id="KW-1185">Reference proteome</keyword>
<dbReference type="PANTHER" id="PTHR13090">
    <property type="entry name" value="ARGININE-HYDROXYLASE NDUFAF5, MITOCHONDRIAL"/>
    <property type="match status" value="1"/>
</dbReference>
<organism evidence="4 5">
    <name type="scientific">Orbilia ellipsospora</name>
    <dbReference type="NCBI Taxonomy" id="2528407"/>
    <lineage>
        <taxon>Eukaryota</taxon>
        <taxon>Fungi</taxon>
        <taxon>Dikarya</taxon>
        <taxon>Ascomycota</taxon>
        <taxon>Pezizomycotina</taxon>
        <taxon>Orbiliomycetes</taxon>
        <taxon>Orbiliales</taxon>
        <taxon>Orbiliaceae</taxon>
        <taxon>Orbilia</taxon>
    </lineage>
</organism>
<evidence type="ECO:0000256" key="3">
    <source>
        <dbReference type="SAM" id="MobiDB-lite"/>
    </source>
</evidence>
<sequence length="391" mass="43121">MSLAYFSRGALYQLAHHGRYRHASWFYSVPISRRYLAMTTGTRATESTNQLKGGAPFHIFDRFVKRVQRDRAASDIESSRNVDYLRDEVADRLVDRLHDINRSYEHILDLGAGACHLARALHRSTSHAGPFAKRIAHMTCAELSSKFLNRDEDDYILPPDSSMKLTRLTADEETILLHSPEQGGAFESNTFDAVISSGSLQWINDLPSVLSSINRVLKPDSPFLCAMFGGDTLYELRTSLQLASMDRLGGVSPYISPLADVRDMGGLLQRAGFKLITVDIDDIIVDYLDVFALLKDLQAMGESNAILGRRKGLAGLSRDVLIGLEGIYKELHGRAEDGGSGGGEGIPATFRIIYMIGWKAGDKQQKPLPRGSGDINLKDVLGGEGKDFGKE</sequence>
<dbReference type="GO" id="GO:0005739">
    <property type="term" value="C:mitochondrion"/>
    <property type="evidence" value="ECO:0007669"/>
    <property type="project" value="TreeGrafter"/>
</dbReference>
<dbReference type="GO" id="GO:0032259">
    <property type="term" value="P:methylation"/>
    <property type="evidence" value="ECO:0007669"/>
    <property type="project" value="UniProtKB-KW"/>
</dbReference>
<keyword evidence="1" id="KW-0489">Methyltransferase</keyword>
<dbReference type="GO" id="GO:0032981">
    <property type="term" value="P:mitochondrial respiratory chain complex I assembly"/>
    <property type="evidence" value="ECO:0007669"/>
    <property type="project" value="TreeGrafter"/>
</dbReference>
<dbReference type="Proteomes" id="UP001365542">
    <property type="component" value="Unassembled WGS sequence"/>
</dbReference>
<dbReference type="InterPro" id="IPR029063">
    <property type="entry name" value="SAM-dependent_MTases_sf"/>
</dbReference>
<comment type="caution">
    <text evidence="4">The sequence shown here is derived from an EMBL/GenBank/DDBJ whole genome shotgun (WGS) entry which is preliminary data.</text>
</comment>
<dbReference type="CDD" id="cd02440">
    <property type="entry name" value="AdoMet_MTases"/>
    <property type="match status" value="1"/>
</dbReference>
<dbReference type="InterPro" id="IPR050602">
    <property type="entry name" value="Malonyl-ACP_OMT"/>
</dbReference>
<accession>A0AAV9XR05</accession>
<keyword evidence="2" id="KW-0808">Transferase</keyword>
<protein>
    <recommendedName>
        <fullName evidence="6">Methyltransferase type 11 domain-containing protein</fullName>
    </recommendedName>
</protein>
<evidence type="ECO:0000313" key="4">
    <source>
        <dbReference type="EMBL" id="KAK6542208.1"/>
    </source>
</evidence>
<evidence type="ECO:0000256" key="1">
    <source>
        <dbReference type="ARBA" id="ARBA00022603"/>
    </source>
</evidence>
<evidence type="ECO:0000313" key="5">
    <source>
        <dbReference type="Proteomes" id="UP001365542"/>
    </source>
</evidence>